<dbReference type="EMBL" id="JACIJS010000003">
    <property type="protein sequence ID" value="MBB5514996.1"/>
    <property type="molecule type" value="Genomic_DNA"/>
</dbReference>
<feature type="domain" description="RNA polymerase sigma-70 region 2" evidence="5">
    <location>
        <begin position="2"/>
        <end position="61"/>
    </location>
</feature>
<accession>A0A840WZB5</accession>
<dbReference type="Gene3D" id="1.10.10.10">
    <property type="entry name" value="Winged helix-like DNA-binding domain superfamily/Winged helix DNA-binding domain"/>
    <property type="match status" value="1"/>
</dbReference>
<dbReference type="InterPro" id="IPR014284">
    <property type="entry name" value="RNA_pol_sigma-70_dom"/>
</dbReference>
<organism evidence="7 8">
    <name type="scientific">Rubricella aquisinus</name>
    <dbReference type="NCBI Taxonomy" id="2028108"/>
    <lineage>
        <taxon>Bacteria</taxon>
        <taxon>Pseudomonadati</taxon>
        <taxon>Pseudomonadota</taxon>
        <taxon>Alphaproteobacteria</taxon>
        <taxon>Rhodobacterales</taxon>
        <taxon>Paracoccaceae</taxon>
        <taxon>Rubricella</taxon>
    </lineage>
</organism>
<dbReference type="InterPro" id="IPR007627">
    <property type="entry name" value="RNA_pol_sigma70_r2"/>
</dbReference>
<dbReference type="RefSeq" id="WP_184009179.1">
    <property type="nucleotide sequence ID" value="NZ_JACIJS010000003.1"/>
</dbReference>
<dbReference type="CDD" id="cd06171">
    <property type="entry name" value="Sigma70_r4"/>
    <property type="match status" value="1"/>
</dbReference>
<dbReference type="InterPro" id="IPR013325">
    <property type="entry name" value="RNA_pol_sigma_r2"/>
</dbReference>
<dbReference type="Pfam" id="PF04542">
    <property type="entry name" value="Sigma70_r2"/>
    <property type="match status" value="1"/>
</dbReference>
<keyword evidence="4" id="KW-0804">Transcription</keyword>
<comment type="similarity">
    <text evidence="1">Belongs to the sigma-70 factor family. ECF subfamily.</text>
</comment>
<dbReference type="GO" id="GO:0003677">
    <property type="term" value="F:DNA binding"/>
    <property type="evidence" value="ECO:0007669"/>
    <property type="project" value="InterPro"/>
</dbReference>
<evidence type="ECO:0000256" key="2">
    <source>
        <dbReference type="ARBA" id="ARBA00023015"/>
    </source>
</evidence>
<evidence type="ECO:0000256" key="4">
    <source>
        <dbReference type="ARBA" id="ARBA00023163"/>
    </source>
</evidence>
<keyword evidence="3" id="KW-0731">Sigma factor</keyword>
<dbReference type="SUPFAM" id="SSF88946">
    <property type="entry name" value="Sigma2 domain of RNA polymerase sigma factors"/>
    <property type="match status" value="1"/>
</dbReference>
<sequence>MPRVWRYALVLTRRRDTADDLSQNTALRALDRAAQYTPGTRLDAWVFTIAGSIWRNDLRAAAVRRGQGVVPVEDVDLADGRPDAETNILAREVLSLVTELPDAQRDAVFLVYVEGYSYLEAASILDIPVGTVMSRLAAGRRKINEAVKGKEAEG</sequence>
<evidence type="ECO:0000259" key="6">
    <source>
        <dbReference type="Pfam" id="PF08281"/>
    </source>
</evidence>
<evidence type="ECO:0000313" key="7">
    <source>
        <dbReference type="EMBL" id="MBB5514996.1"/>
    </source>
</evidence>
<evidence type="ECO:0000256" key="1">
    <source>
        <dbReference type="ARBA" id="ARBA00010641"/>
    </source>
</evidence>
<dbReference type="PANTHER" id="PTHR43133">
    <property type="entry name" value="RNA POLYMERASE ECF-TYPE SIGMA FACTO"/>
    <property type="match status" value="1"/>
</dbReference>
<dbReference type="InterPro" id="IPR013324">
    <property type="entry name" value="RNA_pol_sigma_r3/r4-like"/>
</dbReference>
<comment type="caution">
    <text evidence="7">The sequence shown here is derived from an EMBL/GenBank/DDBJ whole genome shotgun (WGS) entry which is preliminary data.</text>
</comment>
<reference evidence="7 8" key="1">
    <citation type="submission" date="2020-08" db="EMBL/GenBank/DDBJ databases">
        <title>Genomic Encyclopedia of Type Strains, Phase IV (KMG-IV): sequencing the most valuable type-strain genomes for metagenomic binning, comparative biology and taxonomic classification.</title>
        <authorList>
            <person name="Goeker M."/>
        </authorList>
    </citation>
    <scope>NUCLEOTIDE SEQUENCE [LARGE SCALE GENOMIC DNA]</scope>
    <source>
        <strain evidence="7 8">DSM 103377</strain>
    </source>
</reference>
<dbReference type="Gene3D" id="1.10.1740.10">
    <property type="match status" value="1"/>
</dbReference>
<keyword evidence="2" id="KW-0805">Transcription regulation</keyword>
<evidence type="ECO:0000259" key="5">
    <source>
        <dbReference type="Pfam" id="PF04542"/>
    </source>
</evidence>
<dbReference type="AlphaFoldDB" id="A0A840WZB5"/>
<proteinExistence type="inferred from homology"/>
<evidence type="ECO:0000256" key="3">
    <source>
        <dbReference type="ARBA" id="ARBA00023082"/>
    </source>
</evidence>
<dbReference type="GO" id="GO:0016987">
    <property type="term" value="F:sigma factor activity"/>
    <property type="evidence" value="ECO:0007669"/>
    <property type="project" value="UniProtKB-KW"/>
</dbReference>
<dbReference type="Pfam" id="PF08281">
    <property type="entry name" value="Sigma70_r4_2"/>
    <property type="match status" value="1"/>
</dbReference>
<feature type="domain" description="RNA polymerase sigma factor 70 region 4 type 2" evidence="6">
    <location>
        <begin position="91"/>
        <end position="143"/>
    </location>
</feature>
<dbReference type="SUPFAM" id="SSF88659">
    <property type="entry name" value="Sigma3 and sigma4 domains of RNA polymerase sigma factors"/>
    <property type="match status" value="1"/>
</dbReference>
<dbReference type="PANTHER" id="PTHR43133:SF25">
    <property type="entry name" value="RNA POLYMERASE SIGMA FACTOR RFAY-RELATED"/>
    <property type="match status" value="1"/>
</dbReference>
<name>A0A840WZB5_9RHOB</name>
<keyword evidence="8" id="KW-1185">Reference proteome</keyword>
<dbReference type="InterPro" id="IPR013249">
    <property type="entry name" value="RNA_pol_sigma70_r4_t2"/>
</dbReference>
<dbReference type="InterPro" id="IPR036388">
    <property type="entry name" value="WH-like_DNA-bd_sf"/>
</dbReference>
<dbReference type="NCBIfam" id="TIGR02937">
    <property type="entry name" value="sigma70-ECF"/>
    <property type="match status" value="1"/>
</dbReference>
<dbReference type="InterPro" id="IPR039425">
    <property type="entry name" value="RNA_pol_sigma-70-like"/>
</dbReference>
<evidence type="ECO:0000313" key="8">
    <source>
        <dbReference type="Proteomes" id="UP000553766"/>
    </source>
</evidence>
<dbReference type="Proteomes" id="UP000553766">
    <property type="component" value="Unassembled WGS sequence"/>
</dbReference>
<dbReference type="GO" id="GO:0006352">
    <property type="term" value="P:DNA-templated transcription initiation"/>
    <property type="evidence" value="ECO:0007669"/>
    <property type="project" value="InterPro"/>
</dbReference>
<gene>
    <name evidence="7" type="ORF">FHS89_001006</name>
</gene>
<protein>
    <submittedName>
        <fullName evidence="7">RNA polymerase sigma-70 factor (ECF subfamily)</fullName>
    </submittedName>
</protein>